<proteinExistence type="predicted"/>
<dbReference type="InterPro" id="IPR042432">
    <property type="entry name" value="Coa1_fungi"/>
</dbReference>
<dbReference type="EMBL" id="CP034458">
    <property type="protein sequence ID" value="QBM88576.1"/>
    <property type="molecule type" value="Genomic_DNA"/>
</dbReference>
<accession>A0A4P6XQJ6</accession>
<dbReference type="AlphaFoldDB" id="A0A4P6XQJ6"/>
<keyword evidence="2" id="KW-1185">Reference proteome</keyword>
<evidence type="ECO:0000313" key="1">
    <source>
        <dbReference type="EMBL" id="QBM88576.1"/>
    </source>
</evidence>
<organism evidence="1 2">
    <name type="scientific">Metschnikowia aff. pulcherrima</name>
    <dbReference type="NCBI Taxonomy" id="2163413"/>
    <lineage>
        <taxon>Eukaryota</taxon>
        <taxon>Fungi</taxon>
        <taxon>Dikarya</taxon>
        <taxon>Ascomycota</taxon>
        <taxon>Saccharomycotina</taxon>
        <taxon>Pichiomycetes</taxon>
        <taxon>Metschnikowiaceae</taxon>
        <taxon>Metschnikowia</taxon>
    </lineage>
</organism>
<dbReference type="GO" id="GO:0033617">
    <property type="term" value="P:mitochondrial respiratory chain complex IV assembly"/>
    <property type="evidence" value="ECO:0007669"/>
    <property type="project" value="InterPro"/>
</dbReference>
<dbReference type="PANTHER" id="PTHR28523:SF1">
    <property type="entry name" value="CYTOCHROME C OXIDASE ASSEMBLY FACTOR 1"/>
    <property type="match status" value="1"/>
</dbReference>
<dbReference type="Proteomes" id="UP000292447">
    <property type="component" value="Chromosome III"/>
</dbReference>
<dbReference type="PANTHER" id="PTHR28523">
    <property type="entry name" value="CYTOCHROME C OXIDASE ASSEMBLY FACTOR 1"/>
    <property type="match status" value="1"/>
</dbReference>
<dbReference type="Pfam" id="PF08695">
    <property type="entry name" value="Coa1"/>
    <property type="match status" value="1"/>
</dbReference>
<evidence type="ECO:0000313" key="2">
    <source>
        <dbReference type="Proteomes" id="UP000292447"/>
    </source>
</evidence>
<dbReference type="GO" id="GO:0005743">
    <property type="term" value="C:mitochondrial inner membrane"/>
    <property type="evidence" value="ECO:0007669"/>
    <property type="project" value="TreeGrafter"/>
</dbReference>
<sequence length="184" mass="20689">MFRSLIKAPGARVSARFSVSKLSGLRHVSAAAETQPSFSSKKVTLDRELPDPFADKKKNVKYFWVYAVGVTVSCVVIFNYEKTQSPIINSVLYCLRRSEAAKLTLGPNIGYASSWPWISGDLNTVKGSIDVEFKVKGDNEKAMLKLKANRESKLVPFDVKHLYLEFPDGRQIDLKTDPSFDFEF</sequence>
<dbReference type="STRING" id="2163413.A0A4P6XQJ6"/>
<protein>
    <submittedName>
        <fullName evidence="1">Cytochrome c oxidase assembly factor 1</fullName>
    </submittedName>
</protein>
<reference evidence="2" key="1">
    <citation type="submission" date="2019-03" db="EMBL/GenBank/DDBJ databases">
        <title>Snf2 controls pulcherriminic acid biosynthesis and connects pigmentation and antifungal activity of the yeast Metschnikowia pulcherrima.</title>
        <authorList>
            <person name="Gore-Lloyd D."/>
            <person name="Sumann I."/>
            <person name="Brachmann A.O."/>
            <person name="Schneeberger K."/>
            <person name="Ortiz-Merino R.A."/>
            <person name="Moreno-Beltran M."/>
            <person name="Schlaefli M."/>
            <person name="Kirner P."/>
            <person name="Santos Kron A."/>
            <person name="Wolfe K.H."/>
            <person name="Piel J."/>
            <person name="Ahrens C.H."/>
            <person name="Henk D."/>
            <person name="Freimoser F.M."/>
        </authorList>
    </citation>
    <scope>NUCLEOTIDE SEQUENCE [LARGE SCALE GENOMIC DNA]</scope>
    <source>
        <strain evidence="2">APC 1.2</strain>
    </source>
</reference>
<dbReference type="InterPro" id="IPR014807">
    <property type="entry name" value="Coa1"/>
</dbReference>
<gene>
    <name evidence="1" type="primary">MPUL0C05470</name>
    <name evidence="1" type="ORF">METSCH_C05470</name>
</gene>
<name>A0A4P6XQJ6_9ASCO</name>